<gene>
    <name evidence="1" type="ORF">K443DRAFT_679560</name>
</gene>
<evidence type="ECO:0000313" key="2">
    <source>
        <dbReference type="Proteomes" id="UP000054477"/>
    </source>
</evidence>
<sequence length="298" mass="34491">MDPTKLSSTLRQAANRQMAATINQHNRPALLSRDSARRIREALHANPPDSRRKVGQILQNIRTQPPIPDSSFQPLRLPMHATTHALLRLGDLRGARRMLQTMMKRDYRVRTRSADTAFSTFIDHAQTNLFWHHEFRNDPAWKPPKPRNTDLWSAVLYMQFIREFSPDLHYSLLREIIYKKYSVLAARVLYDVVNEQKKMDRRDAELYLELAQTAKRLCESPLKSKQIPGAYTFVVLASVLRLEAGKEALAKYAGIIAGMFHATHPREDTAAYCRFALESFIRDTWGSEPKLHYYKVTT</sequence>
<dbReference type="OrthoDB" id="10322746at2759"/>
<evidence type="ECO:0000313" key="1">
    <source>
        <dbReference type="EMBL" id="KIJ99968.1"/>
    </source>
</evidence>
<accession>A0A0C9XEE4</accession>
<name>A0A0C9XEE4_9AGAR</name>
<proteinExistence type="predicted"/>
<reference evidence="1 2" key="1">
    <citation type="submission" date="2014-04" db="EMBL/GenBank/DDBJ databases">
        <authorList>
            <consortium name="DOE Joint Genome Institute"/>
            <person name="Kuo A."/>
            <person name="Kohler A."/>
            <person name="Nagy L.G."/>
            <person name="Floudas D."/>
            <person name="Copeland A."/>
            <person name="Barry K.W."/>
            <person name="Cichocki N."/>
            <person name="Veneault-Fourrey C."/>
            <person name="LaButti K."/>
            <person name="Lindquist E.A."/>
            <person name="Lipzen A."/>
            <person name="Lundell T."/>
            <person name="Morin E."/>
            <person name="Murat C."/>
            <person name="Sun H."/>
            <person name="Tunlid A."/>
            <person name="Henrissat B."/>
            <person name="Grigoriev I.V."/>
            <person name="Hibbett D.S."/>
            <person name="Martin F."/>
            <person name="Nordberg H.P."/>
            <person name="Cantor M.N."/>
            <person name="Hua S.X."/>
        </authorList>
    </citation>
    <scope>NUCLEOTIDE SEQUENCE [LARGE SCALE GENOMIC DNA]</scope>
    <source>
        <strain evidence="1 2">LaAM-08-1</strain>
    </source>
</reference>
<organism evidence="1 2">
    <name type="scientific">Laccaria amethystina LaAM-08-1</name>
    <dbReference type="NCBI Taxonomy" id="1095629"/>
    <lineage>
        <taxon>Eukaryota</taxon>
        <taxon>Fungi</taxon>
        <taxon>Dikarya</taxon>
        <taxon>Basidiomycota</taxon>
        <taxon>Agaricomycotina</taxon>
        <taxon>Agaricomycetes</taxon>
        <taxon>Agaricomycetidae</taxon>
        <taxon>Agaricales</taxon>
        <taxon>Agaricineae</taxon>
        <taxon>Hydnangiaceae</taxon>
        <taxon>Laccaria</taxon>
    </lineage>
</organism>
<dbReference type="EMBL" id="KN838635">
    <property type="protein sequence ID" value="KIJ99968.1"/>
    <property type="molecule type" value="Genomic_DNA"/>
</dbReference>
<keyword evidence="2" id="KW-1185">Reference proteome</keyword>
<protein>
    <submittedName>
        <fullName evidence="1">Uncharacterized protein</fullName>
    </submittedName>
</protein>
<reference evidence="2" key="2">
    <citation type="submission" date="2015-01" db="EMBL/GenBank/DDBJ databases">
        <title>Evolutionary Origins and Diversification of the Mycorrhizal Mutualists.</title>
        <authorList>
            <consortium name="DOE Joint Genome Institute"/>
            <consortium name="Mycorrhizal Genomics Consortium"/>
            <person name="Kohler A."/>
            <person name="Kuo A."/>
            <person name="Nagy L.G."/>
            <person name="Floudas D."/>
            <person name="Copeland A."/>
            <person name="Barry K.W."/>
            <person name="Cichocki N."/>
            <person name="Veneault-Fourrey C."/>
            <person name="LaButti K."/>
            <person name="Lindquist E.A."/>
            <person name="Lipzen A."/>
            <person name="Lundell T."/>
            <person name="Morin E."/>
            <person name="Murat C."/>
            <person name="Riley R."/>
            <person name="Ohm R."/>
            <person name="Sun H."/>
            <person name="Tunlid A."/>
            <person name="Henrissat B."/>
            <person name="Grigoriev I.V."/>
            <person name="Hibbett D.S."/>
            <person name="Martin F."/>
        </authorList>
    </citation>
    <scope>NUCLEOTIDE SEQUENCE [LARGE SCALE GENOMIC DNA]</scope>
    <source>
        <strain evidence="2">LaAM-08-1</strain>
    </source>
</reference>
<dbReference type="HOGENOM" id="CLU_934031_0_0_1"/>
<dbReference type="Proteomes" id="UP000054477">
    <property type="component" value="Unassembled WGS sequence"/>
</dbReference>
<dbReference type="AlphaFoldDB" id="A0A0C9XEE4"/>